<dbReference type="AlphaFoldDB" id="A0A2M9A4G2"/>
<feature type="chain" id="PRO_5014799401" description="Tetratricopeptide repeat protein" evidence="1">
    <location>
        <begin position="20"/>
        <end position="260"/>
    </location>
</feature>
<organism evidence="2 3">
    <name type="scientific">Hallerella succinigenes</name>
    <dbReference type="NCBI Taxonomy" id="1896222"/>
    <lineage>
        <taxon>Bacteria</taxon>
        <taxon>Pseudomonadati</taxon>
        <taxon>Fibrobacterota</taxon>
        <taxon>Fibrobacteria</taxon>
        <taxon>Fibrobacterales</taxon>
        <taxon>Fibrobacteraceae</taxon>
        <taxon>Hallerella</taxon>
    </lineage>
</organism>
<comment type="caution">
    <text evidence="2">The sequence shown here is derived from an EMBL/GenBank/DDBJ whole genome shotgun (WGS) entry which is preliminary data.</text>
</comment>
<name>A0A2M9A4G2_9BACT</name>
<keyword evidence="3" id="KW-1185">Reference proteome</keyword>
<dbReference type="Gene3D" id="1.25.40.10">
    <property type="entry name" value="Tetratricopeptide repeat domain"/>
    <property type="match status" value="1"/>
</dbReference>
<dbReference type="RefSeq" id="WP_100424671.1">
    <property type="nucleotide sequence ID" value="NZ_JAXFBG010000061.1"/>
</dbReference>
<dbReference type="SUPFAM" id="SSF48452">
    <property type="entry name" value="TPR-like"/>
    <property type="match status" value="1"/>
</dbReference>
<feature type="signal peptide" evidence="1">
    <location>
        <begin position="1"/>
        <end position="19"/>
    </location>
</feature>
<protein>
    <recommendedName>
        <fullName evidence="4">Tetratricopeptide repeat protein</fullName>
    </recommendedName>
</protein>
<reference evidence="2 3" key="1">
    <citation type="submission" date="2017-11" db="EMBL/GenBank/DDBJ databases">
        <title>Animal gut microbial communities from fecal samples from Wisconsin, USA.</title>
        <authorList>
            <person name="Neumann A."/>
        </authorList>
    </citation>
    <scope>NUCLEOTIDE SEQUENCE [LARGE SCALE GENOMIC DNA]</scope>
    <source>
        <strain evidence="2 3">UWS3</strain>
    </source>
</reference>
<dbReference type="OrthoDB" id="9811712at2"/>
<dbReference type="Proteomes" id="UP000231134">
    <property type="component" value="Unassembled WGS sequence"/>
</dbReference>
<gene>
    <name evidence="2" type="ORF">BGX16_0533</name>
</gene>
<proteinExistence type="predicted"/>
<dbReference type="InterPro" id="IPR011990">
    <property type="entry name" value="TPR-like_helical_dom_sf"/>
</dbReference>
<evidence type="ECO:0000313" key="2">
    <source>
        <dbReference type="EMBL" id="PJJ40602.1"/>
    </source>
</evidence>
<evidence type="ECO:0000313" key="3">
    <source>
        <dbReference type="Proteomes" id="UP000231134"/>
    </source>
</evidence>
<evidence type="ECO:0000256" key="1">
    <source>
        <dbReference type="SAM" id="SignalP"/>
    </source>
</evidence>
<dbReference type="EMBL" id="PGEX01000001">
    <property type="protein sequence ID" value="PJJ40602.1"/>
    <property type="molecule type" value="Genomic_DNA"/>
</dbReference>
<evidence type="ECO:0008006" key="4">
    <source>
        <dbReference type="Google" id="ProtNLM"/>
    </source>
</evidence>
<keyword evidence="1" id="KW-0732">Signal</keyword>
<accession>A0A2M9A4G2</accession>
<sequence length="260" mass="28748">MVIRRMLMSSLLVAVCAFASSESKDLSFRADKAVRAGKFAKAYGLYERALLSSRKESDISSEGRILISMATLRAQSLDLEFAQGLLLQVHKAELDTNTLAAYYLAWMEIFLEQENYDKVIELKYSMSVEFLKEIPDALRGNILCVAGIAFAGKGDRANAQKYLEDADDALDGDAPGKLAFTAARMANLLQESKADSLYNVALQSSINAGRPFMSATILYYRGLNEKRSDVAKDYFIRSANAFELMGLSRNKERASQAAGR</sequence>